<dbReference type="InterPro" id="IPR024997">
    <property type="entry name" value="DUF3892"/>
</dbReference>
<accession>A0AAI8M7I1</accession>
<dbReference type="Proteomes" id="UP000007886">
    <property type="component" value="Chromosome"/>
</dbReference>
<organism evidence="1 2">
    <name type="scientific">Bradyrhizobium cosmicum</name>
    <dbReference type="NCBI Taxonomy" id="1404864"/>
    <lineage>
        <taxon>Bacteria</taxon>
        <taxon>Pseudomonadati</taxon>
        <taxon>Pseudomonadota</taxon>
        <taxon>Alphaproteobacteria</taxon>
        <taxon>Hyphomicrobiales</taxon>
        <taxon>Nitrobacteraceae</taxon>
        <taxon>Bradyrhizobium</taxon>
    </lineage>
</organism>
<evidence type="ECO:0000313" key="1">
    <source>
        <dbReference type="EMBL" id="BAL73415.1"/>
    </source>
</evidence>
<dbReference type="Pfam" id="PF13031">
    <property type="entry name" value="DUF3892"/>
    <property type="match status" value="1"/>
</dbReference>
<gene>
    <name evidence="1" type="ORF">S23_01890</name>
</gene>
<dbReference type="RefSeq" id="WP_014438828.1">
    <property type="nucleotide sequence ID" value="NC_017082.1"/>
</dbReference>
<name>A0AAI8M7I1_9BRAD</name>
<evidence type="ECO:0000313" key="2">
    <source>
        <dbReference type="Proteomes" id="UP000007886"/>
    </source>
</evidence>
<dbReference type="EMBL" id="AP012279">
    <property type="protein sequence ID" value="BAL73415.1"/>
    <property type="molecule type" value="Genomic_DNA"/>
</dbReference>
<keyword evidence="2" id="KW-1185">Reference proteome</keyword>
<evidence type="ECO:0008006" key="3">
    <source>
        <dbReference type="Google" id="ProtNLM"/>
    </source>
</evidence>
<dbReference type="KEGG" id="brs:S23_01890"/>
<sequence>MTSPQTRPQTAQIRCVNKRDRPNAFERITHVGGYGSSQWKITQEQAIAMIERGEWSFYVSLPSSTKTVWVEVGVSRFGNKYLRTQGDDDARNNLLSLPECP</sequence>
<reference evidence="1 2" key="1">
    <citation type="journal article" date="2012" name="Microbes Environ.">
        <title>Complete genome sequence of Bradyrhizobium sp. S23321: insights into symbiosis evolution in soil oligotrophs.</title>
        <authorList>
            <person name="Okubo T."/>
            <person name="Tsukui T."/>
            <person name="Maita H."/>
            <person name="Okamoto S."/>
            <person name="Oshima K."/>
            <person name="Fujisawa T."/>
            <person name="Saito A."/>
            <person name="Futamata H."/>
            <person name="Hattori R."/>
            <person name="Shimomura Y."/>
            <person name="Haruta S."/>
            <person name="Morimoto S."/>
            <person name="Wang Y."/>
            <person name="Sakai Y."/>
            <person name="Hattori M."/>
            <person name="Aizawa S."/>
            <person name="Nagashima K.V.P."/>
            <person name="Masuda S."/>
            <person name="Hattori T."/>
            <person name="Yamashita A."/>
            <person name="Bao Z."/>
            <person name="Hayatsu M."/>
            <person name="Kajiya-Kanegae H."/>
            <person name="Yoshinaga I."/>
            <person name="Sakamoto K."/>
            <person name="Toyota K."/>
            <person name="Nakao M."/>
            <person name="Kohara M."/>
            <person name="Anda M."/>
            <person name="Niwa R."/>
            <person name="Jung-Hwan P."/>
            <person name="Sameshima-Saito R."/>
            <person name="Tokuda S."/>
            <person name="Yamamoto S."/>
            <person name="Yamamoto S."/>
            <person name="Yokoyama T."/>
            <person name="Akutsu T."/>
            <person name="Nakamura Y."/>
            <person name="Nakahira-Yanaka Y."/>
            <person name="Takada Hoshino Y."/>
            <person name="Hirakawa H."/>
            <person name="Mitsui H."/>
            <person name="Terasawa K."/>
            <person name="Itakura M."/>
            <person name="Sato S."/>
            <person name="Ikeda-Ohtsubo W."/>
            <person name="Sakakura N."/>
            <person name="Kaminuma E."/>
            <person name="Minamisawa K."/>
        </authorList>
    </citation>
    <scope>NUCLEOTIDE SEQUENCE [LARGE SCALE GENOMIC DNA]</scope>
    <source>
        <strain evidence="1 2">S23321</strain>
    </source>
</reference>
<protein>
    <recommendedName>
        <fullName evidence="3">DUF3892 domain-containing protein</fullName>
    </recommendedName>
</protein>
<dbReference type="AlphaFoldDB" id="A0AAI8M7I1"/>
<proteinExistence type="predicted"/>